<keyword evidence="3" id="KW-1185">Reference proteome</keyword>
<name>A0ABY4M8C9_9ACTN</name>
<reference evidence="2" key="1">
    <citation type="submission" date="2021-10" db="EMBL/GenBank/DDBJ databases">
        <title>Streptomyces nigrumlapis sp.nov.,an antimicrobial producing actinobacterium isolated from Black Gobi rocks.</title>
        <authorList>
            <person name="Wen Y."/>
            <person name="Zhang W."/>
            <person name="Liu X.G."/>
        </authorList>
    </citation>
    <scope>NUCLEOTIDE SEQUENCE</scope>
    <source>
        <strain evidence="2">ST13-2-2</strain>
    </source>
</reference>
<dbReference type="RefSeq" id="WP_248864898.1">
    <property type="nucleotide sequence ID" value="NZ_CP086322.1"/>
</dbReference>
<protein>
    <recommendedName>
        <fullName evidence="4">Secreted protein with PEP-CTERM sorting signal</fullName>
    </recommendedName>
</protein>
<evidence type="ECO:0000256" key="1">
    <source>
        <dbReference type="SAM" id="Phobius"/>
    </source>
</evidence>
<gene>
    <name evidence="2" type="ORF">K9S39_21045</name>
</gene>
<accession>A0ABY4M8C9</accession>
<organism evidence="2 3">
    <name type="scientific">Streptomyces halobius</name>
    <dbReference type="NCBI Taxonomy" id="2879846"/>
    <lineage>
        <taxon>Bacteria</taxon>
        <taxon>Bacillati</taxon>
        <taxon>Actinomycetota</taxon>
        <taxon>Actinomycetes</taxon>
        <taxon>Kitasatosporales</taxon>
        <taxon>Streptomycetaceae</taxon>
        <taxon>Streptomyces</taxon>
    </lineage>
</organism>
<evidence type="ECO:0000313" key="3">
    <source>
        <dbReference type="Proteomes" id="UP000830115"/>
    </source>
</evidence>
<evidence type="ECO:0008006" key="4">
    <source>
        <dbReference type="Google" id="ProtNLM"/>
    </source>
</evidence>
<feature type="transmembrane region" description="Helical" evidence="1">
    <location>
        <begin position="43"/>
        <end position="63"/>
    </location>
</feature>
<sequence length="65" mass="6397">MESGPAAFAGAAFALFGAGLLLWTGIAVRTGAPVAEGASRPVGAMAAMLFGVLFLAAGCWLLVSL</sequence>
<keyword evidence="1" id="KW-0812">Transmembrane</keyword>
<keyword evidence="1" id="KW-1133">Transmembrane helix</keyword>
<dbReference type="Proteomes" id="UP000830115">
    <property type="component" value="Chromosome"/>
</dbReference>
<proteinExistence type="predicted"/>
<dbReference type="EMBL" id="CP086322">
    <property type="protein sequence ID" value="UQA94026.1"/>
    <property type="molecule type" value="Genomic_DNA"/>
</dbReference>
<keyword evidence="1" id="KW-0472">Membrane</keyword>
<evidence type="ECO:0000313" key="2">
    <source>
        <dbReference type="EMBL" id="UQA94026.1"/>
    </source>
</evidence>